<feature type="non-terminal residue" evidence="2">
    <location>
        <position position="52"/>
    </location>
</feature>
<evidence type="ECO:0000313" key="2">
    <source>
        <dbReference type="EMBL" id="GFD61580.1"/>
    </source>
</evidence>
<name>A0A699XT82_TANCI</name>
<reference evidence="2" key="1">
    <citation type="journal article" date="2019" name="Sci. Rep.">
        <title>Draft genome of Tanacetum cinerariifolium, the natural source of mosquito coil.</title>
        <authorList>
            <person name="Yamashiro T."/>
            <person name="Shiraishi A."/>
            <person name="Satake H."/>
            <person name="Nakayama K."/>
        </authorList>
    </citation>
    <scope>NUCLEOTIDE SEQUENCE</scope>
</reference>
<dbReference type="EMBL" id="BKCJ011895883">
    <property type="protein sequence ID" value="GFD61580.1"/>
    <property type="molecule type" value="Genomic_DNA"/>
</dbReference>
<protein>
    <submittedName>
        <fullName evidence="2">Uncharacterized protein</fullName>
    </submittedName>
</protein>
<gene>
    <name evidence="2" type="ORF">Tci_933549</name>
</gene>
<accession>A0A699XT82</accession>
<organism evidence="2">
    <name type="scientific">Tanacetum cinerariifolium</name>
    <name type="common">Dalmatian daisy</name>
    <name type="synonym">Chrysanthemum cinerariifolium</name>
    <dbReference type="NCBI Taxonomy" id="118510"/>
    <lineage>
        <taxon>Eukaryota</taxon>
        <taxon>Viridiplantae</taxon>
        <taxon>Streptophyta</taxon>
        <taxon>Embryophyta</taxon>
        <taxon>Tracheophyta</taxon>
        <taxon>Spermatophyta</taxon>
        <taxon>Magnoliopsida</taxon>
        <taxon>eudicotyledons</taxon>
        <taxon>Gunneridae</taxon>
        <taxon>Pentapetalae</taxon>
        <taxon>asterids</taxon>
        <taxon>campanulids</taxon>
        <taxon>Asterales</taxon>
        <taxon>Asteraceae</taxon>
        <taxon>Asteroideae</taxon>
        <taxon>Anthemideae</taxon>
        <taxon>Anthemidinae</taxon>
        <taxon>Tanacetum</taxon>
    </lineage>
</organism>
<feature type="region of interest" description="Disordered" evidence="1">
    <location>
        <begin position="1"/>
        <end position="52"/>
    </location>
</feature>
<evidence type="ECO:0000256" key="1">
    <source>
        <dbReference type="SAM" id="MobiDB-lite"/>
    </source>
</evidence>
<proteinExistence type="predicted"/>
<comment type="caution">
    <text evidence="2">The sequence shown here is derived from an EMBL/GenBank/DDBJ whole genome shotgun (WGS) entry which is preliminary data.</text>
</comment>
<sequence length="52" mass="5887">MEVPACRGTPDLRAGRSGLHADRAVHQGPRRRRQDRQRLPDPSAFQPRSGRL</sequence>
<dbReference type="AlphaFoldDB" id="A0A699XT82"/>